<dbReference type="EMBL" id="JAUPEV010000004">
    <property type="protein sequence ID" value="MDO7252964.1"/>
    <property type="molecule type" value="Genomic_DNA"/>
</dbReference>
<keyword evidence="6" id="KW-1185">Reference proteome</keyword>
<dbReference type="Proteomes" id="UP001177258">
    <property type="component" value="Unassembled WGS sequence"/>
</dbReference>
<dbReference type="InterPro" id="IPR046980">
    <property type="entry name" value="KefG/KefF"/>
</dbReference>
<evidence type="ECO:0000313" key="5">
    <source>
        <dbReference type="Proteomes" id="UP001177258"/>
    </source>
</evidence>
<dbReference type="Proteomes" id="UP001240777">
    <property type="component" value="Unassembled WGS sequence"/>
</dbReference>
<dbReference type="Gene3D" id="3.40.50.360">
    <property type="match status" value="1"/>
</dbReference>
<evidence type="ECO:0000313" key="4">
    <source>
        <dbReference type="EMBL" id="MDP2539046.1"/>
    </source>
</evidence>
<dbReference type="AlphaFoldDB" id="A0AA90TBR3"/>
<evidence type="ECO:0000313" key="3">
    <source>
        <dbReference type="EMBL" id="MDO7252964.1"/>
    </source>
</evidence>
<dbReference type="PANTHER" id="PTHR47307:SF1">
    <property type="entry name" value="GLUTATHIONE-REGULATED POTASSIUM-EFFLUX SYSTEM ANCILLARY PROTEIN KEFG"/>
    <property type="match status" value="1"/>
</dbReference>
<evidence type="ECO:0000256" key="1">
    <source>
        <dbReference type="ARBA" id="ARBA00023002"/>
    </source>
</evidence>
<proteinExistence type="predicted"/>
<dbReference type="EC" id="1.-.-.-" evidence="4"/>
<reference evidence="3 5" key="3">
    <citation type="journal article" date="2024" name="Syst. Appl. Microbiol.">
        <title>Helicobacter cappadocius sp. nov., from lizards: The first psychrotrophic Helicobacter species.</title>
        <authorList>
            <person name="Aydin F."/>
            <person name="Tarhane S."/>
            <person name="Karakaya E."/>
            <person name="Abay S."/>
            <person name="Kayman T."/>
            <person name="Guran O."/>
            <person name="Bozkurt E."/>
            <person name="Uzum N."/>
            <person name="Avci A."/>
            <person name="Olgun K."/>
            <person name="Jablonski D."/>
            <person name="Guran C."/>
            <person name="Burcin Saticioglu I."/>
        </authorList>
    </citation>
    <scope>NUCLEOTIDE SEQUENCE [LARGE SCALE GENOMIC DNA]</scope>
    <source>
        <strain evidence="3">Faydin-H75</strain>
        <strain evidence="5">faydin-H76</strain>
    </source>
</reference>
<protein>
    <submittedName>
        <fullName evidence="4">NAD(P)H-dependent oxidoreductase</fullName>
        <ecNumber evidence="4">1.-.-.-</ecNumber>
    </submittedName>
</protein>
<dbReference type="GO" id="GO:0009055">
    <property type="term" value="F:electron transfer activity"/>
    <property type="evidence" value="ECO:0007669"/>
    <property type="project" value="TreeGrafter"/>
</dbReference>
<accession>A0AA90TBR3</accession>
<sequence length="172" mass="19540">MKTLIILAHPNIKSSKINKALCESIKNTSDITLHNLHEIYPDGKIDALKEIELLKSHDKIVFQFPLYWFSSPSILKEWQDVVFSSILYGKNPKMLSGKTFQIITSIGSPKEKYTSDGRNQKSIDEILMPMNMSASYMNMKPQDVFGVYNAMGITNEELSKATSDYQKILINS</sequence>
<dbReference type="Pfam" id="PF02525">
    <property type="entry name" value="Flavodoxin_2"/>
    <property type="match status" value="1"/>
</dbReference>
<gene>
    <name evidence="3" type="ORF">Q5I04_03425</name>
    <name evidence="4" type="ORF">Q5I06_04575</name>
</gene>
<organism evidence="4 5">
    <name type="scientific">Helicobacter cappadocius</name>
    <dbReference type="NCBI Taxonomy" id="3063998"/>
    <lineage>
        <taxon>Bacteria</taxon>
        <taxon>Pseudomonadati</taxon>
        <taxon>Campylobacterota</taxon>
        <taxon>Epsilonproteobacteria</taxon>
        <taxon>Campylobacterales</taxon>
        <taxon>Helicobacteraceae</taxon>
        <taxon>Helicobacter</taxon>
    </lineage>
</organism>
<keyword evidence="1 4" id="KW-0560">Oxidoreductase</keyword>
<dbReference type="InterPro" id="IPR029039">
    <property type="entry name" value="Flavoprotein-like_sf"/>
</dbReference>
<feature type="domain" description="Flavodoxin-like fold" evidence="2">
    <location>
        <begin position="1"/>
        <end position="168"/>
    </location>
</feature>
<name>A0AA90TBR3_9HELI</name>
<dbReference type="RefSeq" id="WP_305516809.1">
    <property type="nucleotide sequence ID" value="NZ_JAUPEV010000004.1"/>
</dbReference>
<reference evidence="4 6" key="1">
    <citation type="submission" date="2023-07" db="EMBL/GenBank/DDBJ databases">
        <title>Unpublished Manusciprt.</title>
        <authorList>
            <person name="Aydin F."/>
            <person name="Tarhane S."/>
            <person name="Saticioglu I.B."/>
            <person name="Karakaya E."/>
            <person name="Abay S."/>
            <person name="Guran O."/>
            <person name="Bozkurt E."/>
            <person name="Uzum N."/>
            <person name="Olgun K."/>
            <person name="Jablonski D."/>
        </authorList>
    </citation>
    <scope>NUCLEOTIDE SEQUENCE</scope>
    <source>
        <strain evidence="6">faydin-H75</strain>
        <strain evidence="4">Faydin-H76</strain>
    </source>
</reference>
<dbReference type="InterPro" id="IPR003680">
    <property type="entry name" value="Flavodoxin_fold"/>
</dbReference>
<evidence type="ECO:0000259" key="2">
    <source>
        <dbReference type="Pfam" id="PF02525"/>
    </source>
</evidence>
<reference evidence="3" key="2">
    <citation type="submission" date="2023-07" db="EMBL/GenBank/DDBJ databases">
        <authorList>
            <person name="Aydin F."/>
            <person name="Tarhane S."/>
            <person name="Saticioglu I.B."/>
            <person name="Karakaya E."/>
            <person name="Abay S."/>
            <person name="Guran O."/>
            <person name="Bozkurt E."/>
            <person name="Uzum N."/>
            <person name="Olgun K."/>
            <person name="Jablonski D."/>
        </authorList>
    </citation>
    <scope>NUCLEOTIDE SEQUENCE</scope>
    <source>
        <strain evidence="3">Faydin-H75</strain>
    </source>
</reference>
<comment type="caution">
    <text evidence="4">The sequence shown here is derived from an EMBL/GenBank/DDBJ whole genome shotgun (WGS) entry which is preliminary data.</text>
</comment>
<dbReference type="GO" id="GO:0010181">
    <property type="term" value="F:FMN binding"/>
    <property type="evidence" value="ECO:0007669"/>
    <property type="project" value="TreeGrafter"/>
</dbReference>
<dbReference type="EMBL" id="JAUYZK010000005">
    <property type="protein sequence ID" value="MDP2539046.1"/>
    <property type="molecule type" value="Genomic_DNA"/>
</dbReference>
<dbReference type="SUPFAM" id="SSF52218">
    <property type="entry name" value="Flavoproteins"/>
    <property type="match status" value="1"/>
</dbReference>
<dbReference type="PANTHER" id="PTHR47307">
    <property type="entry name" value="GLUTATHIONE-REGULATED POTASSIUM-EFFLUX SYSTEM ANCILLARY PROTEIN KEFG"/>
    <property type="match status" value="1"/>
</dbReference>
<dbReference type="GO" id="GO:0003955">
    <property type="term" value="F:NAD(P)H dehydrogenase (quinone) activity"/>
    <property type="evidence" value="ECO:0007669"/>
    <property type="project" value="TreeGrafter"/>
</dbReference>
<evidence type="ECO:0000313" key="6">
    <source>
        <dbReference type="Proteomes" id="UP001240777"/>
    </source>
</evidence>